<sequence length="114" mass="12458">MPFVRSPGGYGSNSDHCLDPTLAGAHVLVHLQTIVSSELGPHEFAADTCGNFRASHTARTILDFGDLSIDTRAYHEEWMVEMESAIKNIIELEYTVANMNQRPDITHSGGSPTT</sequence>
<evidence type="ECO:0000313" key="1">
    <source>
        <dbReference type="EMBL" id="KAF2797776.1"/>
    </source>
</evidence>
<protein>
    <submittedName>
        <fullName evidence="1">Uncharacterized protein</fullName>
    </submittedName>
</protein>
<evidence type="ECO:0000313" key="2">
    <source>
        <dbReference type="Proteomes" id="UP000799757"/>
    </source>
</evidence>
<gene>
    <name evidence="1" type="ORF">K505DRAFT_333983</name>
</gene>
<dbReference type="OrthoDB" id="6119954at2759"/>
<dbReference type="AlphaFoldDB" id="A0A6A6XMI3"/>
<dbReference type="SUPFAM" id="SSF55031">
    <property type="entry name" value="Bacterial exopeptidase dimerisation domain"/>
    <property type="match status" value="1"/>
</dbReference>
<dbReference type="EMBL" id="MU001798">
    <property type="protein sequence ID" value="KAF2797776.1"/>
    <property type="molecule type" value="Genomic_DNA"/>
</dbReference>
<proteinExistence type="predicted"/>
<dbReference type="Proteomes" id="UP000799757">
    <property type="component" value="Unassembled WGS sequence"/>
</dbReference>
<keyword evidence="2" id="KW-1185">Reference proteome</keyword>
<name>A0A6A6XMI3_9PLEO</name>
<organism evidence="1 2">
    <name type="scientific">Melanomma pulvis-pyrius CBS 109.77</name>
    <dbReference type="NCBI Taxonomy" id="1314802"/>
    <lineage>
        <taxon>Eukaryota</taxon>
        <taxon>Fungi</taxon>
        <taxon>Dikarya</taxon>
        <taxon>Ascomycota</taxon>
        <taxon>Pezizomycotina</taxon>
        <taxon>Dothideomycetes</taxon>
        <taxon>Pleosporomycetidae</taxon>
        <taxon>Pleosporales</taxon>
        <taxon>Melanommataceae</taxon>
        <taxon>Melanomma</taxon>
    </lineage>
</organism>
<dbReference type="Gene3D" id="3.30.70.360">
    <property type="match status" value="1"/>
</dbReference>
<accession>A0A6A6XMI3</accession>
<dbReference type="InterPro" id="IPR036264">
    <property type="entry name" value="Bact_exopeptidase_dim_dom"/>
</dbReference>
<reference evidence="1" key="1">
    <citation type="journal article" date="2020" name="Stud. Mycol.">
        <title>101 Dothideomycetes genomes: a test case for predicting lifestyles and emergence of pathogens.</title>
        <authorList>
            <person name="Haridas S."/>
            <person name="Albert R."/>
            <person name="Binder M."/>
            <person name="Bloem J."/>
            <person name="Labutti K."/>
            <person name="Salamov A."/>
            <person name="Andreopoulos B."/>
            <person name="Baker S."/>
            <person name="Barry K."/>
            <person name="Bills G."/>
            <person name="Bluhm B."/>
            <person name="Cannon C."/>
            <person name="Castanera R."/>
            <person name="Culley D."/>
            <person name="Daum C."/>
            <person name="Ezra D."/>
            <person name="Gonzalez J."/>
            <person name="Henrissat B."/>
            <person name="Kuo A."/>
            <person name="Liang C."/>
            <person name="Lipzen A."/>
            <person name="Lutzoni F."/>
            <person name="Magnuson J."/>
            <person name="Mondo S."/>
            <person name="Nolan M."/>
            <person name="Ohm R."/>
            <person name="Pangilinan J."/>
            <person name="Park H.-J."/>
            <person name="Ramirez L."/>
            <person name="Alfaro M."/>
            <person name="Sun H."/>
            <person name="Tritt A."/>
            <person name="Yoshinaga Y."/>
            <person name="Zwiers L.-H."/>
            <person name="Turgeon B."/>
            <person name="Goodwin S."/>
            <person name="Spatafora J."/>
            <person name="Crous P."/>
            <person name="Grigoriev I."/>
        </authorList>
    </citation>
    <scope>NUCLEOTIDE SEQUENCE</scope>
    <source>
        <strain evidence="1">CBS 109.77</strain>
    </source>
</reference>